<sequence>MKLLYISPAFLFAILASTSPLLDNREVLEPRVCVCNKLCPFGSVCIVLPTKKCKTVCVVPEFCGGIAAIQCESKDDICIDDPRDDCNPKHGGADCGGICVPKSAF</sequence>
<dbReference type="AlphaFoldDB" id="A0AAE0IB18"/>
<accession>A0AAE0IB18</accession>
<reference evidence="2" key="2">
    <citation type="submission" date="2023-06" db="EMBL/GenBank/DDBJ databases">
        <authorList>
            <consortium name="Lawrence Berkeley National Laboratory"/>
            <person name="Haridas S."/>
            <person name="Hensen N."/>
            <person name="Bonometti L."/>
            <person name="Westerberg I."/>
            <person name="Brannstrom I.O."/>
            <person name="Guillou S."/>
            <person name="Cros-Aarteil S."/>
            <person name="Calhoun S."/>
            <person name="Kuo A."/>
            <person name="Mondo S."/>
            <person name="Pangilinan J."/>
            <person name="Riley R."/>
            <person name="Labutti K."/>
            <person name="Andreopoulos B."/>
            <person name="Lipzen A."/>
            <person name="Chen C."/>
            <person name="Yanf M."/>
            <person name="Daum C."/>
            <person name="Ng V."/>
            <person name="Clum A."/>
            <person name="Steindorff A."/>
            <person name="Ohm R."/>
            <person name="Martin F."/>
            <person name="Silar P."/>
            <person name="Natvig D."/>
            <person name="Lalanne C."/>
            <person name="Gautier V."/>
            <person name="Ament-Velasquez S.L."/>
            <person name="Kruys A."/>
            <person name="Hutchinson M.I."/>
            <person name="Powell A.J."/>
            <person name="Barry K."/>
            <person name="Miller A.N."/>
            <person name="Grigoriev I.V."/>
            <person name="Debuchy R."/>
            <person name="Gladieux P."/>
            <person name="Thoren M.H."/>
            <person name="Johannesson H."/>
        </authorList>
    </citation>
    <scope>NUCLEOTIDE SEQUENCE</scope>
    <source>
        <strain evidence="2">CBS 118394</strain>
    </source>
</reference>
<keyword evidence="3" id="KW-1185">Reference proteome</keyword>
<reference evidence="2" key="1">
    <citation type="journal article" date="2023" name="Mol. Phylogenet. Evol.">
        <title>Genome-scale phylogeny and comparative genomics of the fungal order Sordariales.</title>
        <authorList>
            <person name="Hensen N."/>
            <person name="Bonometti L."/>
            <person name="Westerberg I."/>
            <person name="Brannstrom I.O."/>
            <person name="Guillou S."/>
            <person name="Cros-Aarteil S."/>
            <person name="Calhoun S."/>
            <person name="Haridas S."/>
            <person name="Kuo A."/>
            <person name="Mondo S."/>
            <person name="Pangilinan J."/>
            <person name="Riley R."/>
            <person name="LaButti K."/>
            <person name="Andreopoulos B."/>
            <person name="Lipzen A."/>
            <person name="Chen C."/>
            <person name="Yan M."/>
            <person name="Daum C."/>
            <person name="Ng V."/>
            <person name="Clum A."/>
            <person name="Steindorff A."/>
            <person name="Ohm R.A."/>
            <person name="Martin F."/>
            <person name="Silar P."/>
            <person name="Natvig D.O."/>
            <person name="Lalanne C."/>
            <person name="Gautier V."/>
            <person name="Ament-Velasquez S.L."/>
            <person name="Kruys A."/>
            <person name="Hutchinson M.I."/>
            <person name="Powell A.J."/>
            <person name="Barry K."/>
            <person name="Miller A.N."/>
            <person name="Grigoriev I.V."/>
            <person name="Debuchy R."/>
            <person name="Gladieux P."/>
            <person name="Hiltunen Thoren M."/>
            <person name="Johannesson H."/>
        </authorList>
    </citation>
    <scope>NUCLEOTIDE SEQUENCE</scope>
    <source>
        <strain evidence="2">CBS 118394</strain>
    </source>
</reference>
<evidence type="ECO:0000256" key="1">
    <source>
        <dbReference type="SAM" id="SignalP"/>
    </source>
</evidence>
<dbReference type="Proteomes" id="UP001283341">
    <property type="component" value="Unassembled WGS sequence"/>
</dbReference>
<feature type="signal peptide" evidence="1">
    <location>
        <begin position="1"/>
        <end position="18"/>
    </location>
</feature>
<dbReference type="EMBL" id="JAUEDM010000003">
    <property type="protein sequence ID" value="KAK3321832.1"/>
    <property type="molecule type" value="Genomic_DNA"/>
</dbReference>
<organism evidence="2 3">
    <name type="scientific">Apodospora peruviana</name>
    <dbReference type="NCBI Taxonomy" id="516989"/>
    <lineage>
        <taxon>Eukaryota</taxon>
        <taxon>Fungi</taxon>
        <taxon>Dikarya</taxon>
        <taxon>Ascomycota</taxon>
        <taxon>Pezizomycotina</taxon>
        <taxon>Sordariomycetes</taxon>
        <taxon>Sordariomycetidae</taxon>
        <taxon>Sordariales</taxon>
        <taxon>Lasiosphaeriaceae</taxon>
        <taxon>Apodospora</taxon>
    </lineage>
</organism>
<comment type="caution">
    <text evidence="2">The sequence shown here is derived from an EMBL/GenBank/DDBJ whole genome shotgun (WGS) entry which is preliminary data.</text>
</comment>
<feature type="chain" id="PRO_5042100805" evidence="1">
    <location>
        <begin position="19"/>
        <end position="105"/>
    </location>
</feature>
<gene>
    <name evidence="2" type="ORF">B0H66DRAFT_589665</name>
</gene>
<proteinExistence type="predicted"/>
<keyword evidence="1" id="KW-0732">Signal</keyword>
<evidence type="ECO:0000313" key="2">
    <source>
        <dbReference type="EMBL" id="KAK3321832.1"/>
    </source>
</evidence>
<name>A0AAE0IB18_9PEZI</name>
<evidence type="ECO:0000313" key="3">
    <source>
        <dbReference type="Proteomes" id="UP001283341"/>
    </source>
</evidence>
<protein>
    <submittedName>
        <fullName evidence="2">Uncharacterized protein</fullName>
    </submittedName>
</protein>